<name>A0AAV7NFG9_PLEWA</name>
<organism evidence="2 3">
    <name type="scientific">Pleurodeles waltl</name>
    <name type="common">Iberian ribbed newt</name>
    <dbReference type="NCBI Taxonomy" id="8319"/>
    <lineage>
        <taxon>Eukaryota</taxon>
        <taxon>Metazoa</taxon>
        <taxon>Chordata</taxon>
        <taxon>Craniata</taxon>
        <taxon>Vertebrata</taxon>
        <taxon>Euteleostomi</taxon>
        <taxon>Amphibia</taxon>
        <taxon>Batrachia</taxon>
        <taxon>Caudata</taxon>
        <taxon>Salamandroidea</taxon>
        <taxon>Salamandridae</taxon>
        <taxon>Pleurodelinae</taxon>
        <taxon>Pleurodeles</taxon>
    </lineage>
</organism>
<gene>
    <name evidence="2" type="ORF">NDU88_001550</name>
</gene>
<feature type="compositionally biased region" description="Basic and acidic residues" evidence="1">
    <location>
        <begin position="1"/>
        <end position="10"/>
    </location>
</feature>
<feature type="region of interest" description="Disordered" evidence="1">
    <location>
        <begin position="1"/>
        <end position="83"/>
    </location>
</feature>
<evidence type="ECO:0000313" key="2">
    <source>
        <dbReference type="EMBL" id="KAJ1113297.1"/>
    </source>
</evidence>
<feature type="region of interest" description="Disordered" evidence="1">
    <location>
        <begin position="97"/>
        <end position="282"/>
    </location>
</feature>
<proteinExistence type="predicted"/>
<evidence type="ECO:0000256" key="1">
    <source>
        <dbReference type="SAM" id="MobiDB-lite"/>
    </source>
</evidence>
<keyword evidence="3" id="KW-1185">Reference proteome</keyword>
<evidence type="ECO:0000313" key="3">
    <source>
        <dbReference type="Proteomes" id="UP001066276"/>
    </source>
</evidence>
<reference evidence="2" key="1">
    <citation type="journal article" date="2022" name="bioRxiv">
        <title>Sequencing and chromosome-scale assembly of the giantPleurodeles waltlgenome.</title>
        <authorList>
            <person name="Brown T."/>
            <person name="Elewa A."/>
            <person name="Iarovenko S."/>
            <person name="Subramanian E."/>
            <person name="Araus A.J."/>
            <person name="Petzold A."/>
            <person name="Susuki M."/>
            <person name="Suzuki K.-i.T."/>
            <person name="Hayashi T."/>
            <person name="Toyoda A."/>
            <person name="Oliveira C."/>
            <person name="Osipova E."/>
            <person name="Leigh N.D."/>
            <person name="Simon A."/>
            <person name="Yun M.H."/>
        </authorList>
    </citation>
    <scope>NUCLEOTIDE SEQUENCE</scope>
    <source>
        <strain evidence="2">20211129_DDA</strain>
        <tissue evidence="2">Liver</tissue>
    </source>
</reference>
<sequence length="282" mass="29995">MGCQDRRGTEGLHTPKRLGLSSDATREQRQPACCGDKGTRPRPTGTRAAQREGSKHWGSAPPLPEAPKNTRCPARRQQAPAKFSRICWGLARNLTIGDEGGPTTIGSATTHDRGAPSGKQKGRTAPQSFAYLQEKPTVCPGKRRIPAAGAAGSGVPRSTGCQDRRGTKGLHTPKRLGLSSDTTREQRQPACCGDKGTRPRPTGTRAAQREGSKHWGSAPPLPEALKSTRCPARRQQTPGKCPAPPGGSQEHALPSAKAASTREVPHPSRRTPILRRPPTGLP</sequence>
<accession>A0AAV7NFG9</accession>
<dbReference type="EMBL" id="JANPWB010000012">
    <property type="protein sequence ID" value="KAJ1113297.1"/>
    <property type="molecule type" value="Genomic_DNA"/>
</dbReference>
<dbReference type="Proteomes" id="UP001066276">
    <property type="component" value="Chromosome 8"/>
</dbReference>
<dbReference type="AlphaFoldDB" id="A0AAV7NFG9"/>
<protein>
    <submittedName>
        <fullName evidence="2">Uncharacterized protein</fullName>
    </submittedName>
</protein>
<comment type="caution">
    <text evidence="2">The sequence shown here is derived from an EMBL/GenBank/DDBJ whole genome shotgun (WGS) entry which is preliminary data.</text>
</comment>